<proteinExistence type="predicted"/>
<dbReference type="AlphaFoldDB" id="A0A2P2P1P1"/>
<name>A0A2P2P1P1_RHIMU</name>
<protein>
    <submittedName>
        <fullName evidence="1">Uncharacterized protein</fullName>
    </submittedName>
</protein>
<accession>A0A2P2P1P1</accession>
<dbReference type="EMBL" id="GGEC01068047">
    <property type="protein sequence ID" value="MBX48531.1"/>
    <property type="molecule type" value="Transcribed_RNA"/>
</dbReference>
<reference evidence="1" key="1">
    <citation type="submission" date="2018-02" db="EMBL/GenBank/DDBJ databases">
        <title>Rhizophora mucronata_Transcriptome.</title>
        <authorList>
            <person name="Meera S.P."/>
            <person name="Sreeshan A."/>
            <person name="Augustine A."/>
        </authorList>
    </citation>
    <scope>NUCLEOTIDE SEQUENCE</scope>
    <source>
        <tissue evidence="1">Leaf</tissue>
    </source>
</reference>
<sequence length="24" mass="2856">MNRILDHQLVSDSLLFTFIKNHIT</sequence>
<evidence type="ECO:0000313" key="1">
    <source>
        <dbReference type="EMBL" id="MBX48531.1"/>
    </source>
</evidence>
<organism evidence="1">
    <name type="scientific">Rhizophora mucronata</name>
    <name type="common">Asiatic mangrove</name>
    <dbReference type="NCBI Taxonomy" id="61149"/>
    <lineage>
        <taxon>Eukaryota</taxon>
        <taxon>Viridiplantae</taxon>
        <taxon>Streptophyta</taxon>
        <taxon>Embryophyta</taxon>
        <taxon>Tracheophyta</taxon>
        <taxon>Spermatophyta</taxon>
        <taxon>Magnoliopsida</taxon>
        <taxon>eudicotyledons</taxon>
        <taxon>Gunneridae</taxon>
        <taxon>Pentapetalae</taxon>
        <taxon>rosids</taxon>
        <taxon>fabids</taxon>
        <taxon>Malpighiales</taxon>
        <taxon>Rhizophoraceae</taxon>
        <taxon>Rhizophora</taxon>
    </lineage>
</organism>